<sequence length="237" mass="26118">MVLRFRPVSLILLLAVPYLSAAAMERITLTTGFELNCVRREAISESRVRLYLSEGDRDAYVEIDNAKIQSIVVVDDVPPTVAPVSTIPTANGPTMGAMLSTAGERHHIDVDLLASVIQAESAGNRHAVSRTGARGLMQLMPGTATELGVHDAFEPEQNIGGGTTYLDQLLIRYHDNLPKALAAYNAGPGAVDRYHGVPPYRETRAYVARVIREFNRRKLARMQELAQEKRLDLRATR</sequence>
<feature type="domain" description="Transglycosylase SLT" evidence="2">
    <location>
        <begin position="101"/>
        <end position="196"/>
    </location>
</feature>
<dbReference type="CDD" id="cd00254">
    <property type="entry name" value="LT-like"/>
    <property type="match status" value="1"/>
</dbReference>
<evidence type="ECO:0000313" key="3">
    <source>
        <dbReference type="EMBL" id="ADV81698.1"/>
    </source>
</evidence>
<dbReference type="eggNOG" id="COG0741">
    <property type="taxonomic scope" value="Bacteria"/>
</dbReference>
<reference evidence="3 4" key="1">
    <citation type="journal article" date="2012" name="Stand. Genomic Sci.">
        <title>Complete genome sequence of Terriglobus saanensis type strain SP1PR4(T), an Acidobacteria from tundra soil.</title>
        <authorList>
            <person name="Rawat S.R."/>
            <person name="Mannisto M.K."/>
            <person name="Starovoytov V."/>
            <person name="Goodwin L."/>
            <person name="Nolan M."/>
            <person name="Hauser L."/>
            <person name="Land M."/>
            <person name="Davenport K.W."/>
            <person name="Woyke T."/>
            <person name="Haggblom M.M."/>
        </authorList>
    </citation>
    <scope>NUCLEOTIDE SEQUENCE</scope>
    <source>
        <strain evidence="4">ATCC BAA-1853 / DSM 23119 / SP1PR4</strain>
    </source>
</reference>
<dbReference type="RefSeq" id="WP_013567431.1">
    <property type="nucleotide sequence ID" value="NC_014963.1"/>
</dbReference>
<dbReference type="KEGG" id="tsa:AciPR4_0865"/>
<dbReference type="OrthoDB" id="9815002at2"/>
<dbReference type="Gene3D" id="1.10.530.10">
    <property type="match status" value="1"/>
</dbReference>
<gene>
    <name evidence="3" type="ordered locus">AciPR4_0865</name>
</gene>
<dbReference type="PANTHER" id="PTHR37423:SF2">
    <property type="entry name" value="MEMBRANE-BOUND LYTIC MUREIN TRANSGLYCOSYLASE C"/>
    <property type="match status" value="1"/>
</dbReference>
<dbReference type="InterPro" id="IPR008258">
    <property type="entry name" value="Transglycosylase_SLT_dom_1"/>
</dbReference>
<dbReference type="EMBL" id="CP002467">
    <property type="protein sequence ID" value="ADV81698.1"/>
    <property type="molecule type" value="Genomic_DNA"/>
</dbReference>
<dbReference type="PANTHER" id="PTHR37423">
    <property type="entry name" value="SOLUBLE LYTIC MUREIN TRANSGLYCOSYLASE-RELATED"/>
    <property type="match status" value="1"/>
</dbReference>
<comment type="similarity">
    <text evidence="1">Belongs to the transglycosylase Slt family.</text>
</comment>
<dbReference type="Proteomes" id="UP000006844">
    <property type="component" value="Chromosome"/>
</dbReference>
<proteinExistence type="inferred from homology"/>
<dbReference type="STRING" id="401053.AciPR4_0865"/>
<evidence type="ECO:0000259" key="2">
    <source>
        <dbReference type="Pfam" id="PF01464"/>
    </source>
</evidence>
<protein>
    <submittedName>
        <fullName evidence="3">Lytic transglycosylase catalytic</fullName>
    </submittedName>
</protein>
<dbReference type="SUPFAM" id="SSF53955">
    <property type="entry name" value="Lysozyme-like"/>
    <property type="match status" value="1"/>
</dbReference>
<keyword evidence="4" id="KW-1185">Reference proteome</keyword>
<dbReference type="HOGENOM" id="CLU_065765_1_3_0"/>
<name>E8V758_TERSS</name>
<organism evidence="3 4">
    <name type="scientific">Terriglobus saanensis (strain ATCC BAA-1853 / DSM 23119 / SP1PR4)</name>
    <dbReference type="NCBI Taxonomy" id="401053"/>
    <lineage>
        <taxon>Bacteria</taxon>
        <taxon>Pseudomonadati</taxon>
        <taxon>Acidobacteriota</taxon>
        <taxon>Terriglobia</taxon>
        <taxon>Terriglobales</taxon>
        <taxon>Acidobacteriaceae</taxon>
        <taxon>Terriglobus</taxon>
    </lineage>
</organism>
<dbReference type="AlphaFoldDB" id="E8V758"/>
<evidence type="ECO:0000313" key="4">
    <source>
        <dbReference type="Proteomes" id="UP000006844"/>
    </source>
</evidence>
<evidence type="ECO:0000256" key="1">
    <source>
        <dbReference type="ARBA" id="ARBA00007734"/>
    </source>
</evidence>
<dbReference type="Pfam" id="PF01464">
    <property type="entry name" value="SLT"/>
    <property type="match status" value="1"/>
</dbReference>
<dbReference type="InterPro" id="IPR023346">
    <property type="entry name" value="Lysozyme-like_dom_sf"/>
</dbReference>
<accession>E8V758</accession>